<feature type="compositionally biased region" description="Polar residues" evidence="8">
    <location>
        <begin position="700"/>
        <end position="719"/>
    </location>
</feature>
<feature type="binding site" evidence="7">
    <location>
        <position position="74"/>
    </location>
    <ligand>
        <name>ATP</name>
        <dbReference type="ChEBI" id="CHEBI:30616"/>
    </ligand>
</feature>
<dbReference type="CDD" id="cd07833">
    <property type="entry name" value="STKc_CDKL"/>
    <property type="match status" value="1"/>
</dbReference>
<evidence type="ECO:0000313" key="11">
    <source>
        <dbReference type="Proteomes" id="UP001054857"/>
    </source>
</evidence>
<dbReference type="GO" id="GO:0004674">
    <property type="term" value="F:protein serine/threonine kinase activity"/>
    <property type="evidence" value="ECO:0007669"/>
    <property type="project" value="UniProtKB-KW"/>
</dbReference>
<evidence type="ECO:0000256" key="5">
    <source>
        <dbReference type="ARBA" id="ARBA00022777"/>
    </source>
</evidence>
<comment type="caution">
    <text evidence="10">The sequence shown here is derived from an EMBL/GenBank/DDBJ whole genome shotgun (WGS) entry which is preliminary data.</text>
</comment>
<evidence type="ECO:0000256" key="4">
    <source>
        <dbReference type="ARBA" id="ARBA00022741"/>
    </source>
</evidence>
<dbReference type="PANTHER" id="PTHR24056:SF111">
    <property type="entry name" value="CYCLIN-DEPENDENT KINASE-LIKE 5"/>
    <property type="match status" value="1"/>
</dbReference>
<organism evidence="10 11">
    <name type="scientific">Astrephomene gubernaculifera</name>
    <dbReference type="NCBI Taxonomy" id="47775"/>
    <lineage>
        <taxon>Eukaryota</taxon>
        <taxon>Viridiplantae</taxon>
        <taxon>Chlorophyta</taxon>
        <taxon>core chlorophytes</taxon>
        <taxon>Chlorophyceae</taxon>
        <taxon>CS clade</taxon>
        <taxon>Chlamydomonadales</taxon>
        <taxon>Astrephomenaceae</taxon>
        <taxon>Astrephomene</taxon>
    </lineage>
</organism>
<dbReference type="Proteomes" id="UP001054857">
    <property type="component" value="Unassembled WGS sequence"/>
</dbReference>
<dbReference type="Gene3D" id="1.10.510.10">
    <property type="entry name" value="Transferase(Phosphotransferase) domain 1"/>
    <property type="match status" value="1"/>
</dbReference>
<dbReference type="EMBL" id="BMAR01000004">
    <property type="protein sequence ID" value="GFR42956.1"/>
    <property type="molecule type" value="Genomic_DNA"/>
</dbReference>
<reference evidence="10 11" key="1">
    <citation type="journal article" date="2021" name="Sci. Rep.">
        <title>Genome sequencing of the multicellular alga Astrephomene provides insights into convergent evolution of germ-soma differentiation.</title>
        <authorList>
            <person name="Yamashita S."/>
            <person name="Yamamoto K."/>
            <person name="Matsuzaki R."/>
            <person name="Suzuki S."/>
            <person name="Yamaguchi H."/>
            <person name="Hirooka S."/>
            <person name="Minakuchi Y."/>
            <person name="Miyagishima S."/>
            <person name="Kawachi M."/>
            <person name="Toyoda A."/>
            <person name="Nozaki H."/>
        </authorList>
    </citation>
    <scope>NUCLEOTIDE SEQUENCE [LARGE SCALE GENOMIC DNA]</scope>
    <source>
        <strain evidence="10 11">NIES-4017</strain>
    </source>
</reference>
<evidence type="ECO:0000256" key="3">
    <source>
        <dbReference type="ARBA" id="ARBA00022679"/>
    </source>
</evidence>
<protein>
    <recommendedName>
        <fullName evidence="9">Protein kinase domain-containing protein</fullName>
    </recommendedName>
</protein>
<keyword evidence="6 7" id="KW-0067">ATP-binding</keyword>
<evidence type="ECO:0000256" key="1">
    <source>
        <dbReference type="ARBA" id="ARBA00006485"/>
    </source>
</evidence>
<proteinExistence type="inferred from homology"/>
<dbReference type="Gene3D" id="3.30.200.20">
    <property type="entry name" value="Phosphorylase Kinase, domain 1"/>
    <property type="match status" value="1"/>
</dbReference>
<dbReference type="PROSITE" id="PS00108">
    <property type="entry name" value="PROTEIN_KINASE_ST"/>
    <property type="match status" value="1"/>
</dbReference>
<evidence type="ECO:0000256" key="7">
    <source>
        <dbReference type="PROSITE-ProRule" id="PRU10141"/>
    </source>
</evidence>
<feature type="compositionally biased region" description="Polar residues" evidence="8">
    <location>
        <begin position="567"/>
        <end position="580"/>
    </location>
</feature>
<feature type="compositionally biased region" description="Gly residues" evidence="8">
    <location>
        <begin position="551"/>
        <end position="563"/>
    </location>
</feature>
<feature type="region of interest" description="Disordered" evidence="8">
    <location>
        <begin position="422"/>
        <end position="447"/>
    </location>
</feature>
<sequence>MVCCNMKLTGLLGMGSGTDPCGFLLFTPYLLSSPGSALQQKNKYEIISIVGEGAYGVVLKCRNKETSEIVAVKKFKESDEDEIVRKTTLREVKMLRALRQENIVNLKEAFRRKQKLYLVFEYVERNLLEILEEHPGGLEQEQVRNYVYQLVKAVGWCHQHNIVHRDIKPENLLISPSSTGGVGKLKLCDFGFARQLPPPDVSITDYVSTRWYRAPELLLGSTHYGKEVDLWAIGCIMAELLDGQPLFPGESDIDQLYILQRLLGPLTREQNDLFLRNPRFNGLKFPDMRNPETLERKYASKLPHDALSFMKGLLAMDPSQRLSCSQALAHPYLATLEEKHVGGGSSAGGRIMSGSQSESAHRQVGRKVSLQTGSVMGADPMDEDVPSPPATSRPEPMDHDMSDSESTASTIAVARRKAAAAAAAKGGSGGGGQDGRANTSLRGSGRRDISEMHAAATAAMGAMGAGGPEMYANRLDSAGSRVGTPQQGGKGGPGYASPGGHPQPRQSHLGMGPYGPQSVERFSASSRSTPPGGGPKQGQPPRHINSPPHLEGGGAYGPGGAAGGRTSIASGQPVLYQTNAAAGASKLSRAPSRGDPWPNAPASGQPSRGNIPPIPPGGGPRISGHWDDDVSSINSLMLRTSAEDVQNGGGAGYAAYGKGAMAQRGAGGGSIAGDSQPERPYSRGMLGGAAGPGKFEPAYNPNQIWPQLGMQQQRNRGNY</sequence>
<keyword evidence="11" id="KW-1185">Reference proteome</keyword>
<dbReference type="SMART" id="SM00220">
    <property type="entry name" value="S_TKc"/>
    <property type="match status" value="1"/>
</dbReference>
<keyword evidence="4 7" id="KW-0547">Nucleotide-binding</keyword>
<evidence type="ECO:0000256" key="6">
    <source>
        <dbReference type="ARBA" id="ARBA00022840"/>
    </source>
</evidence>
<evidence type="ECO:0000259" key="9">
    <source>
        <dbReference type="PROSITE" id="PS50011"/>
    </source>
</evidence>
<dbReference type="Pfam" id="PF00069">
    <property type="entry name" value="Pkinase"/>
    <property type="match status" value="1"/>
</dbReference>
<dbReference type="GO" id="GO:0005524">
    <property type="term" value="F:ATP binding"/>
    <property type="evidence" value="ECO:0007669"/>
    <property type="project" value="UniProtKB-UniRule"/>
</dbReference>
<keyword evidence="3" id="KW-0808">Transferase</keyword>
<keyword evidence="5" id="KW-0418">Kinase</keyword>
<dbReference type="FunFam" id="1.10.510.10:FF:000624">
    <property type="entry name" value="Mitogen-activated protein kinase"/>
    <property type="match status" value="1"/>
</dbReference>
<dbReference type="InterPro" id="IPR008271">
    <property type="entry name" value="Ser/Thr_kinase_AS"/>
</dbReference>
<dbReference type="InterPro" id="IPR017441">
    <property type="entry name" value="Protein_kinase_ATP_BS"/>
</dbReference>
<dbReference type="FunFam" id="3.30.200.20:FF:000171">
    <property type="entry name" value="Putative cyclin-dependent kinase-like 5"/>
    <property type="match status" value="1"/>
</dbReference>
<comment type="similarity">
    <text evidence="1">Belongs to the protein kinase superfamily. CMGC Ser/Thr protein kinase family. CDC2/CDKX subfamily.</text>
</comment>
<dbReference type="InterPro" id="IPR011009">
    <property type="entry name" value="Kinase-like_dom_sf"/>
</dbReference>
<evidence type="ECO:0000256" key="8">
    <source>
        <dbReference type="SAM" id="MobiDB-lite"/>
    </source>
</evidence>
<name>A0AAD3DJF0_9CHLO</name>
<accession>A0AAD3DJF0</accession>
<gene>
    <name evidence="10" type="ORF">Agub_g3847</name>
</gene>
<dbReference type="GO" id="GO:0005634">
    <property type="term" value="C:nucleus"/>
    <property type="evidence" value="ECO:0007669"/>
    <property type="project" value="TreeGrafter"/>
</dbReference>
<dbReference type="InterPro" id="IPR000719">
    <property type="entry name" value="Prot_kinase_dom"/>
</dbReference>
<dbReference type="SUPFAM" id="SSF56112">
    <property type="entry name" value="Protein kinase-like (PK-like)"/>
    <property type="match status" value="1"/>
</dbReference>
<feature type="region of interest" description="Disordered" evidence="8">
    <location>
        <begin position="663"/>
        <end position="719"/>
    </location>
</feature>
<dbReference type="PANTHER" id="PTHR24056">
    <property type="entry name" value="CELL DIVISION PROTEIN KINASE"/>
    <property type="match status" value="1"/>
</dbReference>
<dbReference type="PROSITE" id="PS50011">
    <property type="entry name" value="PROTEIN_KINASE_DOM"/>
    <property type="match status" value="1"/>
</dbReference>
<feature type="domain" description="Protein kinase" evidence="9">
    <location>
        <begin position="44"/>
        <end position="333"/>
    </location>
</feature>
<dbReference type="AlphaFoldDB" id="A0AAD3DJF0"/>
<dbReference type="InterPro" id="IPR050108">
    <property type="entry name" value="CDK"/>
</dbReference>
<evidence type="ECO:0000256" key="2">
    <source>
        <dbReference type="ARBA" id="ARBA00022527"/>
    </source>
</evidence>
<feature type="region of interest" description="Disordered" evidence="8">
    <location>
        <begin position="341"/>
        <end position="408"/>
    </location>
</feature>
<feature type="region of interest" description="Disordered" evidence="8">
    <location>
        <begin position="471"/>
        <end position="629"/>
    </location>
</feature>
<keyword evidence="2" id="KW-0723">Serine/threonine-protein kinase</keyword>
<dbReference type="PROSITE" id="PS00107">
    <property type="entry name" value="PROTEIN_KINASE_ATP"/>
    <property type="match status" value="1"/>
</dbReference>
<evidence type="ECO:0000313" key="10">
    <source>
        <dbReference type="EMBL" id="GFR42956.1"/>
    </source>
</evidence>